<comment type="similarity">
    <text evidence="1">Belongs to the eukaryotic ATPase epsilon family.</text>
</comment>
<dbReference type="PANTHER" id="PTHR12448">
    <property type="entry name" value="ATP SYNTHASE EPSILON CHAIN, MITOCHONDRIAL"/>
    <property type="match status" value="1"/>
</dbReference>
<dbReference type="GO" id="GO:0046933">
    <property type="term" value="F:proton-transporting ATP synthase activity, rotational mechanism"/>
    <property type="evidence" value="ECO:0007669"/>
    <property type="project" value="InterPro"/>
</dbReference>
<sequence length="75" mass="8316">MPQYWRVAGLSYLRYSNLCAEYLRRVLKEPARAKAMSRAGYVMVKAEWEGGKVKNRTTLQSEPTTSEGATSGAGS</sequence>
<evidence type="ECO:0000256" key="1">
    <source>
        <dbReference type="ARBA" id="ARBA00009502"/>
    </source>
</evidence>
<dbReference type="GO" id="GO:0005743">
    <property type="term" value="C:mitochondrial inner membrane"/>
    <property type="evidence" value="ECO:0007669"/>
    <property type="project" value="InterPro"/>
</dbReference>
<evidence type="ECO:0000256" key="2">
    <source>
        <dbReference type="SAM" id="MobiDB-lite"/>
    </source>
</evidence>
<feature type="compositionally biased region" description="Polar residues" evidence="2">
    <location>
        <begin position="56"/>
        <end position="69"/>
    </location>
</feature>
<dbReference type="PANTHER" id="PTHR12448:SF0">
    <property type="entry name" value="ATP SYNTHASE SUBUNIT EPSILON, MITOCHONDRIAL"/>
    <property type="match status" value="1"/>
</dbReference>
<evidence type="ECO:0000313" key="3">
    <source>
        <dbReference type="EMBL" id="KAK4538218.1"/>
    </source>
</evidence>
<proteinExistence type="inferred from homology"/>
<dbReference type="SUPFAM" id="SSF48690">
    <property type="entry name" value="Epsilon subunit of mitochondrial F1F0-ATP synthase"/>
    <property type="match status" value="1"/>
</dbReference>
<dbReference type="Gene3D" id="1.10.1620.20">
    <property type="entry name" value="ATP synthase, F1 complex, epsilon subunit superfamily, mitochondrial"/>
    <property type="match status" value="1"/>
</dbReference>
<comment type="caution">
    <text evidence="3">The sequence shown here is derived from an EMBL/GenBank/DDBJ whole genome shotgun (WGS) entry which is preliminary data.</text>
</comment>
<organism evidence="3 4">
    <name type="scientific">Cyanidium caldarium</name>
    <name type="common">Red alga</name>
    <dbReference type="NCBI Taxonomy" id="2771"/>
    <lineage>
        <taxon>Eukaryota</taxon>
        <taxon>Rhodophyta</taxon>
        <taxon>Bangiophyceae</taxon>
        <taxon>Cyanidiales</taxon>
        <taxon>Cyanidiaceae</taxon>
        <taxon>Cyanidium</taxon>
    </lineage>
</organism>
<dbReference type="Pfam" id="PF04627">
    <property type="entry name" value="ATP-synt_Eps"/>
    <property type="match status" value="1"/>
</dbReference>
<dbReference type="AlphaFoldDB" id="A0AAV9J2E8"/>
<dbReference type="EMBL" id="JANCYW010000016">
    <property type="protein sequence ID" value="KAK4538218.1"/>
    <property type="molecule type" value="Genomic_DNA"/>
</dbReference>
<dbReference type="GO" id="GO:0042776">
    <property type="term" value="P:proton motive force-driven mitochondrial ATP synthesis"/>
    <property type="evidence" value="ECO:0007669"/>
    <property type="project" value="TreeGrafter"/>
</dbReference>
<feature type="region of interest" description="Disordered" evidence="2">
    <location>
        <begin position="53"/>
        <end position="75"/>
    </location>
</feature>
<dbReference type="InterPro" id="IPR006721">
    <property type="entry name" value="ATP_synth_F1_esu_mt"/>
</dbReference>
<reference evidence="3 4" key="1">
    <citation type="submission" date="2022-07" db="EMBL/GenBank/DDBJ databases">
        <title>Genome-wide signatures of adaptation to extreme environments.</title>
        <authorList>
            <person name="Cho C.H."/>
            <person name="Yoon H.S."/>
        </authorList>
    </citation>
    <scope>NUCLEOTIDE SEQUENCE [LARGE SCALE GENOMIC DNA]</scope>
    <source>
        <strain evidence="3 4">DBV 063 E5</strain>
    </source>
</reference>
<dbReference type="CDD" id="cd12153">
    <property type="entry name" value="F1-ATPase_epsilon"/>
    <property type="match status" value="1"/>
</dbReference>
<accession>A0AAV9J2E8</accession>
<keyword evidence="4" id="KW-1185">Reference proteome</keyword>
<gene>
    <name evidence="3" type="ORF">CDCA_CDCA16G4243</name>
</gene>
<name>A0AAV9J2E8_CYACA</name>
<dbReference type="GO" id="GO:0045259">
    <property type="term" value="C:proton-transporting ATP synthase complex"/>
    <property type="evidence" value="ECO:0007669"/>
    <property type="project" value="InterPro"/>
</dbReference>
<evidence type="ECO:0000313" key="4">
    <source>
        <dbReference type="Proteomes" id="UP001301350"/>
    </source>
</evidence>
<dbReference type="Proteomes" id="UP001301350">
    <property type="component" value="Unassembled WGS sequence"/>
</dbReference>
<protein>
    <submittedName>
        <fullName evidence="3">Uncharacterized protein</fullName>
    </submittedName>
</protein>
<dbReference type="InterPro" id="IPR036742">
    <property type="entry name" value="ATP_synth_F1_esu_sf_mt"/>
</dbReference>